<reference evidence="2" key="2">
    <citation type="journal article" date="2017" name="Nat. Plants">
        <title>The Aegilops tauschii genome reveals multiple impacts of transposons.</title>
        <authorList>
            <person name="Zhao G."/>
            <person name="Zou C."/>
            <person name="Li K."/>
            <person name="Wang K."/>
            <person name="Li T."/>
            <person name="Gao L."/>
            <person name="Zhang X."/>
            <person name="Wang H."/>
            <person name="Yang Z."/>
            <person name="Liu X."/>
            <person name="Jiang W."/>
            <person name="Mao L."/>
            <person name="Kong X."/>
            <person name="Jiao Y."/>
            <person name="Jia J."/>
        </authorList>
    </citation>
    <scope>NUCLEOTIDE SEQUENCE [LARGE SCALE GENOMIC DNA]</scope>
    <source>
        <strain evidence="2">cv. AL8/78</strain>
    </source>
</reference>
<reference evidence="1" key="5">
    <citation type="journal article" date="2021" name="G3 (Bethesda)">
        <title>Aegilops tauschii genome assembly Aet v5.0 features greater sequence contiguity and improved annotation.</title>
        <authorList>
            <person name="Wang L."/>
            <person name="Zhu T."/>
            <person name="Rodriguez J.C."/>
            <person name="Deal K.R."/>
            <person name="Dubcovsky J."/>
            <person name="McGuire P.E."/>
            <person name="Lux T."/>
            <person name="Spannagl M."/>
            <person name="Mayer K.F.X."/>
            <person name="Baldrich P."/>
            <person name="Meyers B.C."/>
            <person name="Huo N."/>
            <person name="Gu Y.Q."/>
            <person name="Zhou H."/>
            <person name="Devos K.M."/>
            <person name="Bennetzen J.L."/>
            <person name="Unver T."/>
            <person name="Budak H."/>
            <person name="Gulick P.J."/>
            <person name="Galiba G."/>
            <person name="Kalapos B."/>
            <person name="Nelson D.R."/>
            <person name="Li P."/>
            <person name="You F.M."/>
            <person name="Luo M.C."/>
            <person name="Dvorak J."/>
        </authorList>
    </citation>
    <scope>NUCLEOTIDE SEQUENCE [LARGE SCALE GENOMIC DNA]</scope>
    <source>
        <strain evidence="1">cv. AL8/78</strain>
    </source>
</reference>
<organism evidence="1 2">
    <name type="scientific">Aegilops tauschii subsp. strangulata</name>
    <name type="common">Goatgrass</name>
    <dbReference type="NCBI Taxonomy" id="200361"/>
    <lineage>
        <taxon>Eukaryota</taxon>
        <taxon>Viridiplantae</taxon>
        <taxon>Streptophyta</taxon>
        <taxon>Embryophyta</taxon>
        <taxon>Tracheophyta</taxon>
        <taxon>Spermatophyta</taxon>
        <taxon>Magnoliopsida</taxon>
        <taxon>Liliopsida</taxon>
        <taxon>Poales</taxon>
        <taxon>Poaceae</taxon>
        <taxon>BOP clade</taxon>
        <taxon>Pooideae</taxon>
        <taxon>Triticodae</taxon>
        <taxon>Triticeae</taxon>
        <taxon>Triticinae</taxon>
        <taxon>Aegilops</taxon>
    </lineage>
</organism>
<reference evidence="1" key="4">
    <citation type="submission" date="2019-03" db="UniProtKB">
        <authorList>
            <consortium name="EnsemblPlants"/>
        </authorList>
    </citation>
    <scope>IDENTIFICATION</scope>
</reference>
<dbReference type="EnsemblPlants" id="AET3Gv20324700.21">
    <property type="protein sequence ID" value="AET3Gv20324700.21"/>
    <property type="gene ID" value="AET3Gv20324700"/>
</dbReference>
<evidence type="ECO:0000313" key="1">
    <source>
        <dbReference type="EnsemblPlants" id="AET3Gv20324700.21"/>
    </source>
</evidence>
<name>A0A453EFI6_AEGTS</name>
<sequence>PMTGLLSRFQAMRDMSRGGQIVSVRITQQLL</sequence>
<dbReference type="Gramene" id="AET3Gv20324700.21">
    <property type="protein sequence ID" value="AET3Gv20324700.21"/>
    <property type="gene ID" value="AET3Gv20324700"/>
</dbReference>
<protein>
    <submittedName>
        <fullName evidence="1">Uncharacterized protein</fullName>
    </submittedName>
</protein>
<reference evidence="1" key="3">
    <citation type="journal article" date="2017" name="Nature">
        <title>Genome sequence of the progenitor of the wheat D genome Aegilops tauschii.</title>
        <authorList>
            <person name="Luo M.C."/>
            <person name="Gu Y.Q."/>
            <person name="Puiu D."/>
            <person name="Wang H."/>
            <person name="Twardziok S.O."/>
            <person name="Deal K.R."/>
            <person name="Huo N."/>
            <person name="Zhu T."/>
            <person name="Wang L."/>
            <person name="Wang Y."/>
            <person name="McGuire P.E."/>
            <person name="Liu S."/>
            <person name="Long H."/>
            <person name="Ramasamy R.K."/>
            <person name="Rodriguez J.C."/>
            <person name="Van S.L."/>
            <person name="Yuan L."/>
            <person name="Wang Z."/>
            <person name="Xia Z."/>
            <person name="Xiao L."/>
            <person name="Anderson O.D."/>
            <person name="Ouyang S."/>
            <person name="Liang Y."/>
            <person name="Zimin A.V."/>
            <person name="Pertea G."/>
            <person name="Qi P."/>
            <person name="Bennetzen J.L."/>
            <person name="Dai X."/>
            <person name="Dawson M.W."/>
            <person name="Muller H.G."/>
            <person name="Kugler K."/>
            <person name="Rivarola-Duarte L."/>
            <person name="Spannagl M."/>
            <person name="Mayer K.F.X."/>
            <person name="Lu F.H."/>
            <person name="Bevan M.W."/>
            <person name="Leroy P."/>
            <person name="Li P."/>
            <person name="You F.M."/>
            <person name="Sun Q."/>
            <person name="Liu Z."/>
            <person name="Lyons E."/>
            <person name="Wicker T."/>
            <person name="Salzberg S.L."/>
            <person name="Devos K.M."/>
            <person name="Dvorak J."/>
        </authorList>
    </citation>
    <scope>NUCLEOTIDE SEQUENCE [LARGE SCALE GENOMIC DNA]</scope>
    <source>
        <strain evidence="1">cv. AL8/78</strain>
    </source>
</reference>
<reference evidence="2" key="1">
    <citation type="journal article" date="2014" name="Science">
        <title>Ancient hybridizations among the ancestral genomes of bread wheat.</title>
        <authorList>
            <consortium name="International Wheat Genome Sequencing Consortium,"/>
            <person name="Marcussen T."/>
            <person name="Sandve S.R."/>
            <person name="Heier L."/>
            <person name="Spannagl M."/>
            <person name="Pfeifer M."/>
            <person name="Jakobsen K.S."/>
            <person name="Wulff B.B."/>
            <person name="Steuernagel B."/>
            <person name="Mayer K.F."/>
            <person name="Olsen O.A."/>
        </authorList>
    </citation>
    <scope>NUCLEOTIDE SEQUENCE [LARGE SCALE GENOMIC DNA]</scope>
    <source>
        <strain evidence="2">cv. AL8/78</strain>
    </source>
</reference>
<dbReference type="Proteomes" id="UP000015105">
    <property type="component" value="Chromosome 3D"/>
</dbReference>
<keyword evidence="2" id="KW-1185">Reference proteome</keyword>
<dbReference type="AlphaFoldDB" id="A0A453EFI6"/>
<evidence type="ECO:0000313" key="2">
    <source>
        <dbReference type="Proteomes" id="UP000015105"/>
    </source>
</evidence>
<proteinExistence type="predicted"/>
<accession>A0A453EFI6</accession>